<dbReference type="InterPro" id="IPR004358">
    <property type="entry name" value="Sig_transdc_His_kin-like_C"/>
</dbReference>
<dbReference type="PROSITE" id="PS50110">
    <property type="entry name" value="RESPONSE_REGULATORY"/>
    <property type="match status" value="1"/>
</dbReference>
<evidence type="ECO:0000256" key="3">
    <source>
        <dbReference type="ARBA" id="ARBA00022553"/>
    </source>
</evidence>
<dbReference type="Pfam" id="PF00072">
    <property type="entry name" value="Response_reg"/>
    <property type="match status" value="1"/>
</dbReference>
<evidence type="ECO:0000256" key="2">
    <source>
        <dbReference type="ARBA" id="ARBA00012438"/>
    </source>
</evidence>
<evidence type="ECO:0000313" key="10">
    <source>
        <dbReference type="EMBL" id="TGU71458.1"/>
    </source>
</evidence>
<dbReference type="SUPFAM" id="SSF55785">
    <property type="entry name" value="PYP-like sensor domain (PAS domain)"/>
    <property type="match status" value="1"/>
</dbReference>
<name>A0A4S1CDE0_9BACT</name>
<dbReference type="RefSeq" id="WP_135871074.1">
    <property type="nucleotide sequence ID" value="NZ_SRSC01000003.1"/>
</dbReference>
<dbReference type="PANTHER" id="PTHR43065">
    <property type="entry name" value="SENSOR HISTIDINE KINASE"/>
    <property type="match status" value="1"/>
</dbReference>
<accession>A0A4S1CDE0</accession>
<evidence type="ECO:0000259" key="7">
    <source>
        <dbReference type="PROSITE" id="PS50110"/>
    </source>
</evidence>
<dbReference type="InterPro" id="IPR000700">
    <property type="entry name" value="PAS-assoc_C"/>
</dbReference>
<dbReference type="SUPFAM" id="SSF55874">
    <property type="entry name" value="ATPase domain of HSP90 chaperone/DNA topoisomerase II/histidine kinase"/>
    <property type="match status" value="1"/>
</dbReference>
<dbReference type="Proteomes" id="UP000306416">
    <property type="component" value="Unassembled WGS sequence"/>
</dbReference>
<dbReference type="PRINTS" id="PR00344">
    <property type="entry name" value="BCTRLSENSOR"/>
</dbReference>
<dbReference type="PROSITE" id="PS50112">
    <property type="entry name" value="PAS"/>
    <property type="match status" value="1"/>
</dbReference>
<evidence type="ECO:0000259" key="6">
    <source>
        <dbReference type="PROSITE" id="PS50109"/>
    </source>
</evidence>
<keyword evidence="3 4" id="KW-0597">Phosphoprotein</keyword>
<dbReference type="Pfam" id="PF02518">
    <property type="entry name" value="HATPase_c"/>
    <property type="match status" value="1"/>
</dbReference>
<dbReference type="SUPFAM" id="SSF52172">
    <property type="entry name" value="CheY-like"/>
    <property type="match status" value="1"/>
</dbReference>
<evidence type="ECO:0000313" key="11">
    <source>
        <dbReference type="Proteomes" id="UP000306416"/>
    </source>
</evidence>
<dbReference type="CDD" id="cd00130">
    <property type="entry name" value="PAS"/>
    <property type="match status" value="1"/>
</dbReference>
<dbReference type="InterPro" id="IPR011006">
    <property type="entry name" value="CheY-like_superfamily"/>
</dbReference>
<dbReference type="Gene3D" id="3.40.50.2300">
    <property type="match status" value="1"/>
</dbReference>
<dbReference type="PROSITE" id="PS50113">
    <property type="entry name" value="PAC"/>
    <property type="match status" value="1"/>
</dbReference>
<keyword evidence="11" id="KW-1185">Reference proteome</keyword>
<proteinExistence type="predicted"/>
<feature type="coiled-coil region" evidence="5">
    <location>
        <begin position="26"/>
        <end position="56"/>
    </location>
</feature>
<dbReference type="NCBIfam" id="TIGR00229">
    <property type="entry name" value="sensory_box"/>
    <property type="match status" value="1"/>
</dbReference>
<evidence type="ECO:0000259" key="8">
    <source>
        <dbReference type="PROSITE" id="PS50112"/>
    </source>
</evidence>
<protein>
    <recommendedName>
        <fullName evidence="2">histidine kinase</fullName>
        <ecNumber evidence="2">2.7.13.3</ecNumber>
    </recommendedName>
</protein>
<dbReference type="InterPro" id="IPR000014">
    <property type="entry name" value="PAS"/>
</dbReference>
<dbReference type="GO" id="GO:0000155">
    <property type="term" value="F:phosphorelay sensor kinase activity"/>
    <property type="evidence" value="ECO:0007669"/>
    <property type="project" value="InterPro"/>
</dbReference>
<feature type="domain" description="PAS" evidence="8">
    <location>
        <begin position="49"/>
        <end position="119"/>
    </location>
</feature>
<dbReference type="InterPro" id="IPR001789">
    <property type="entry name" value="Sig_transdc_resp-reg_receiver"/>
</dbReference>
<feature type="domain" description="PAC" evidence="9">
    <location>
        <begin position="121"/>
        <end position="173"/>
    </location>
</feature>
<dbReference type="InterPro" id="IPR035965">
    <property type="entry name" value="PAS-like_dom_sf"/>
</dbReference>
<evidence type="ECO:0000256" key="1">
    <source>
        <dbReference type="ARBA" id="ARBA00000085"/>
    </source>
</evidence>
<dbReference type="Pfam" id="PF08448">
    <property type="entry name" value="PAS_4"/>
    <property type="match status" value="1"/>
</dbReference>
<comment type="catalytic activity">
    <reaction evidence="1">
        <text>ATP + protein L-histidine = ADP + protein N-phospho-L-histidine.</text>
        <dbReference type="EC" id="2.7.13.3"/>
    </reaction>
</comment>
<dbReference type="Pfam" id="PF00512">
    <property type="entry name" value="HisKA"/>
    <property type="match status" value="1"/>
</dbReference>
<dbReference type="Gene3D" id="1.10.287.130">
    <property type="match status" value="1"/>
</dbReference>
<dbReference type="InterPro" id="IPR036890">
    <property type="entry name" value="HATPase_C_sf"/>
</dbReference>
<feature type="domain" description="Response regulatory" evidence="7">
    <location>
        <begin position="422"/>
        <end position="537"/>
    </location>
</feature>
<dbReference type="InterPro" id="IPR005467">
    <property type="entry name" value="His_kinase_dom"/>
</dbReference>
<dbReference type="CDD" id="cd00082">
    <property type="entry name" value="HisKA"/>
    <property type="match status" value="1"/>
</dbReference>
<dbReference type="AlphaFoldDB" id="A0A4S1CDE0"/>
<sequence>MPFSHLDNTEYGMFSYPAGGEHRSMYQELVSVNRTLQQKVEELKRAQNRLIEYRKAFECTGDMIYVFDRDYRYLMANRAYLEARGSVFSEVVGRTIPEVIGSATFERIRAQLEVCLAGGEVSYEDTYHYPDKGLRSILVTMSPIRDDAGRVDRAACLIKDVTENKLLEEQLRQSQKMEAIGTLAGGIAHDFNNILTVIAGYASLIQLNGAGSEAASMAGEIMISAERAAEMTRSLLAFSRKQEVHLDAMDVNLVVGDLHKSLSRLITEEIELVVRLCEAPLCICADRRQVEQVLINLAVNARDAMPGGGVLSITTATMELGDDDLPPGSYAVIVVADNGTGMDKEVQARVFEPFFTTKEVGKGTGLGLSSSYGIIRKHNGLIRVKSEPGAGTSFSIYLPLCGAQTEQGTASAAFARSTGSETILLVEDDRTVRGMTQMLLEQHGYRVLVAREGEEALRVFEKESGTVRLLLTDVIMPRLNGRLLGEKVRQLAPGLPVIFMSGYPADVMSQSGLTGSGTYLPKPVKPAELLGTIRETLNGSSFPASA</sequence>
<evidence type="ECO:0000256" key="4">
    <source>
        <dbReference type="PROSITE-ProRule" id="PRU00169"/>
    </source>
</evidence>
<dbReference type="InterPro" id="IPR003594">
    <property type="entry name" value="HATPase_dom"/>
</dbReference>
<dbReference type="Gene3D" id="3.30.565.10">
    <property type="entry name" value="Histidine kinase-like ATPase, C-terminal domain"/>
    <property type="match status" value="1"/>
</dbReference>
<reference evidence="10 11" key="1">
    <citation type="submission" date="2019-04" db="EMBL/GenBank/DDBJ databases">
        <title>Geobacter oryzae sp. nov., ferric-reducing bacteria isolated from paddy soil.</title>
        <authorList>
            <person name="Xu Z."/>
            <person name="Masuda Y."/>
            <person name="Itoh H."/>
            <person name="Senoo K."/>
        </authorList>
    </citation>
    <scope>NUCLEOTIDE SEQUENCE [LARGE SCALE GENOMIC DNA]</scope>
    <source>
        <strain evidence="10 11">Red111</strain>
    </source>
</reference>
<dbReference type="SMART" id="SM00388">
    <property type="entry name" value="HisKA"/>
    <property type="match status" value="1"/>
</dbReference>
<organism evidence="10 11">
    <name type="scientific">Geomonas terrae</name>
    <dbReference type="NCBI Taxonomy" id="2562681"/>
    <lineage>
        <taxon>Bacteria</taxon>
        <taxon>Pseudomonadati</taxon>
        <taxon>Thermodesulfobacteriota</taxon>
        <taxon>Desulfuromonadia</taxon>
        <taxon>Geobacterales</taxon>
        <taxon>Geobacteraceae</taxon>
        <taxon>Geomonas</taxon>
    </lineage>
</organism>
<dbReference type="PROSITE" id="PS50109">
    <property type="entry name" value="HIS_KIN"/>
    <property type="match status" value="1"/>
</dbReference>
<dbReference type="InterPro" id="IPR036097">
    <property type="entry name" value="HisK_dim/P_sf"/>
</dbReference>
<dbReference type="PANTHER" id="PTHR43065:SF42">
    <property type="entry name" value="TWO-COMPONENT SENSOR PPRA"/>
    <property type="match status" value="1"/>
</dbReference>
<keyword evidence="5" id="KW-0175">Coiled coil</keyword>
<evidence type="ECO:0000256" key="5">
    <source>
        <dbReference type="SAM" id="Coils"/>
    </source>
</evidence>
<dbReference type="Gene3D" id="3.30.450.20">
    <property type="entry name" value="PAS domain"/>
    <property type="match status" value="1"/>
</dbReference>
<dbReference type="InterPro" id="IPR003661">
    <property type="entry name" value="HisK_dim/P_dom"/>
</dbReference>
<dbReference type="SUPFAM" id="SSF47384">
    <property type="entry name" value="Homodimeric domain of signal transducing histidine kinase"/>
    <property type="match status" value="1"/>
</dbReference>
<dbReference type="SMART" id="SM00448">
    <property type="entry name" value="REC"/>
    <property type="match status" value="1"/>
</dbReference>
<comment type="caution">
    <text evidence="10">The sequence shown here is derived from an EMBL/GenBank/DDBJ whole genome shotgun (WGS) entry which is preliminary data.</text>
</comment>
<dbReference type="InterPro" id="IPR013656">
    <property type="entry name" value="PAS_4"/>
</dbReference>
<dbReference type="EMBL" id="SRSC01000003">
    <property type="protein sequence ID" value="TGU71458.1"/>
    <property type="molecule type" value="Genomic_DNA"/>
</dbReference>
<evidence type="ECO:0000259" key="9">
    <source>
        <dbReference type="PROSITE" id="PS50113"/>
    </source>
</evidence>
<feature type="domain" description="Histidine kinase" evidence="6">
    <location>
        <begin position="186"/>
        <end position="402"/>
    </location>
</feature>
<gene>
    <name evidence="10" type="ORF">E4633_14145</name>
</gene>
<feature type="modified residue" description="4-aspartylphosphate" evidence="4">
    <location>
        <position position="473"/>
    </location>
</feature>
<dbReference type="EC" id="2.7.13.3" evidence="2"/>
<dbReference type="SMART" id="SM00387">
    <property type="entry name" value="HATPase_c"/>
    <property type="match status" value="1"/>
</dbReference>